<dbReference type="STRING" id="555500.I215_07676"/>
<dbReference type="Proteomes" id="UP000007364">
    <property type="component" value="Unassembled WGS sequence"/>
</dbReference>
<dbReference type="eggNOG" id="ENOG502Z9UH">
    <property type="taxonomic scope" value="Bacteria"/>
</dbReference>
<proteinExistence type="predicted"/>
<dbReference type="InterPro" id="IPR029475">
    <property type="entry name" value="DUF6807"/>
</dbReference>
<dbReference type="EMBL" id="AMSG01000008">
    <property type="protein sequence ID" value="EKF55328.1"/>
    <property type="molecule type" value="Genomic_DNA"/>
</dbReference>
<organism evidence="2 3">
    <name type="scientific">Galbibacter marinus</name>
    <dbReference type="NCBI Taxonomy" id="555500"/>
    <lineage>
        <taxon>Bacteria</taxon>
        <taxon>Pseudomonadati</taxon>
        <taxon>Bacteroidota</taxon>
        <taxon>Flavobacteriia</taxon>
        <taxon>Flavobacteriales</taxon>
        <taxon>Flavobacteriaceae</taxon>
        <taxon>Galbibacter</taxon>
    </lineage>
</organism>
<gene>
    <name evidence="2" type="ORF">I215_07676</name>
</gene>
<accession>K2P2U5</accession>
<feature type="chain" id="PRO_5003862800" description="Methane oxygenase PmoA" evidence="1">
    <location>
        <begin position="20"/>
        <end position="304"/>
    </location>
</feature>
<evidence type="ECO:0000256" key="1">
    <source>
        <dbReference type="SAM" id="SignalP"/>
    </source>
</evidence>
<dbReference type="RefSeq" id="WP_008991390.1">
    <property type="nucleotide sequence ID" value="NZ_AMSG01000008.1"/>
</dbReference>
<feature type="signal peptide" evidence="1">
    <location>
        <begin position="1"/>
        <end position="19"/>
    </location>
</feature>
<dbReference type="OrthoDB" id="2540540at2"/>
<dbReference type="Pfam" id="PF14100">
    <property type="entry name" value="DUF6807"/>
    <property type="match status" value="1"/>
</dbReference>
<name>K2P2U5_9FLAO</name>
<keyword evidence="3" id="KW-1185">Reference proteome</keyword>
<comment type="caution">
    <text evidence="2">The sequence shown here is derived from an EMBL/GenBank/DDBJ whole genome shotgun (WGS) entry which is preliminary data.</text>
</comment>
<protein>
    <recommendedName>
        <fullName evidence="4">Methane oxygenase PmoA</fullName>
    </recommendedName>
</protein>
<dbReference type="AlphaFoldDB" id="K2P2U5"/>
<evidence type="ECO:0008006" key="4">
    <source>
        <dbReference type="Google" id="ProtNLM"/>
    </source>
</evidence>
<keyword evidence="1" id="KW-0732">Signal</keyword>
<evidence type="ECO:0000313" key="3">
    <source>
        <dbReference type="Proteomes" id="UP000007364"/>
    </source>
</evidence>
<evidence type="ECO:0000313" key="2">
    <source>
        <dbReference type="EMBL" id="EKF55328.1"/>
    </source>
</evidence>
<sequence length="304" mass="34734">MKAALFTIIISLLSFMGMAQGFKAHSTPQGILITESNQKVMFFQKQTKSLDHQYPRANYIHPLFDLQGKVLTEDFPEDHRHHRGIFWAWHQVLVQGKPMGDSWECKDFFWDVKKVTSENIGENLQLQIKTQWKSPNYSKDGQQLPFIEEHTKITLYQRTKNHRILDFEISLTALVQDVQIGGSNDVKGYGGFSTRFKLPSDIKFTSLGESIPPRNEAVQAGRGMQMDGKINSDQKLGVLVVASKSNPEPNNSWILRSENSMQNPVYPGAELVSVSSDTPTILKYRIVVYNNKPSEQELDLWQEF</sequence>
<reference evidence="2 3" key="1">
    <citation type="journal article" date="2012" name="J. Bacteriol.">
        <title>Genome Sequence of Galbibacter marinum Type Strain ck-I2-15.</title>
        <authorList>
            <person name="Lai Q."/>
            <person name="Li C."/>
            <person name="Shao Z."/>
        </authorList>
    </citation>
    <scope>NUCLEOTIDE SEQUENCE [LARGE SCALE GENOMIC DNA]</scope>
    <source>
        <strain evidence="3">ck-I2-15</strain>
    </source>
</reference>